<dbReference type="CDD" id="cd00761">
    <property type="entry name" value="Glyco_tranf_GTA_type"/>
    <property type="match status" value="1"/>
</dbReference>
<dbReference type="SUPFAM" id="SSF53448">
    <property type="entry name" value="Nucleotide-diphospho-sugar transferases"/>
    <property type="match status" value="1"/>
</dbReference>
<reference evidence="3" key="1">
    <citation type="submission" date="2018-11" db="EMBL/GenBank/DDBJ databases">
        <title>Genome sequencing of a novel mesophilic and cellulolytic organism within the genus Hungateiclostridium.</title>
        <authorList>
            <person name="Rettenmaier R."/>
            <person name="Liebl W."/>
            <person name="Zverlov V."/>
        </authorList>
    </citation>
    <scope>NUCLEOTIDE SEQUENCE [LARGE SCALE GENOMIC DNA]</scope>
    <source>
        <strain evidence="3">N2K1</strain>
    </source>
</reference>
<dbReference type="Gene3D" id="3.90.550.10">
    <property type="entry name" value="Spore Coat Polysaccharide Biosynthesis Protein SpsA, Chain A"/>
    <property type="match status" value="1"/>
</dbReference>
<organism evidence="2 3">
    <name type="scientific">Acetivibrio mesophilus</name>
    <dbReference type="NCBI Taxonomy" id="2487273"/>
    <lineage>
        <taxon>Bacteria</taxon>
        <taxon>Bacillati</taxon>
        <taxon>Bacillota</taxon>
        <taxon>Clostridia</taxon>
        <taxon>Eubacteriales</taxon>
        <taxon>Oscillospiraceae</taxon>
        <taxon>Acetivibrio</taxon>
    </lineage>
</organism>
<evidence type="ECO:0000259" key="1">
    <source>
        <dbReference type="Pfam" id="PF00535"/>
    </source>
</evidence>
<dbReference type="Pfam" id="PF00535">
    <property type="entry name" value="Glycos_transf_2"/>
    <property type="match status" value="1"/>
</dbReference>
<dbReference type="Proteomes" id="UP000289166">
    <property type="component" value="Unassembled WGS sequence"/>
</dbReference>
<accession>A0A4Q0I353</accession>
<dbReference type="PANTHER" id="PTHR22916">
    <property type="entry name" value="GLYCOSYLTRANSFERASE"/>
    <property type="match status" value="1"/>
</dbReference>
<name>A0A4Q0I353_9FIRM</name>
<dbReference type="PANTHER" id="PTHR22916:SF3">
    <property type="entry name" value="UDP-GLCNAC:BETAGAL BETA-1,3-N-ACETYLGLUCOSAMINYLTRANSFERASE-LIKE PROTEIN 1"/>
    <property type="match status" value="1"/>
</dbReference>
<dbReference type="EMBL" id="RLII01000014">
    <property type="protein sequence ID" value="RXE58680.1"/>
    <property type="molecule type" value="Genomic_DNA"/>
</dbReference>
<dbReference type="InterPro" id="IPR029044">
    <property type="entry name" value="Nucleotide-diphossugar_trans"/>
</dbReference>
<proteinExistence type="predicted"/>
<evidence type="ECO:0000313" key="3">
    <source>
        <dbReference type="Proteomes" id="UP000289166"/>
    </source>
</evidence>
<evidence type="ECO:0000313" key="2">
    <source>
        <dbReference type="EMBL" id="RXE58680.1"/>
    </source>
</evidence>
<dbReference type="RefSeq" id="WP_128706107.1">
    <property type="nucleotide sequence ID" value="NZ_RLII01000014.1"/>
</dbReference>
<sequence>MEKQSSISFVIPVYNAEEVIIDNIEKIINNRKNHSIELILIDDGSIDKSSEICKSYSLKYPWIQYYRKDNGGVSSARNKGIELASGDWIYFIDADDMLMDNAIDVLVDLISNNNTDIIITGYDTNKLTCEERKKAITKKAYEMKLLTLDSRYLKKDKHLNDAFLLWTCWGKLYRKNFLIENRLLFSSDLTLGEDIFFLLNCYDYCSSVEVSFQKTYFYNSNDNSASRGFNNKRVANTKNLAELYSKWAICQERSIQYSVKKFIVQRALACISKYYLHNQNNMDMDKKISDFAELCSTSDINNAIKEVRYVQFLELRKLAPVYLVSLFLLKNKAYRRLFKLYKFVQVY</sequence>
<comment type="caution">
    <text evidence="2">The sequence shown here is derived from an EMBL/GenBank/DDBJ whole genome shotgun (WGS) entry which is preliminary data.</text>
</comment>
<feature type="domain" description="Glycosyltransferase 2-like" evidence="1">
    <location>
        <begin position="8"/>
        <end position="144"/>
    </location>
</feature>
<dbReference type="OrthoDB" id="9807674at2"/>
<dbReference type="AlphaFoldDB" id="A0A4Q0I353"/>
<dbReference type="GO" id="GO:0016758">
    <property type="term" value="F:hexosyltransferase activity"/>
    <property type="evidence" value="ECO:0007669"/>
    <property type="project" value="UniProtKB-ARBA"/>
</dbReference>
<keyword evidence="3" id="KW-1185">Reference proteome</keyword>
<keyword evidence="2" id="KW-0808">Transferase</keyword>
<dbReference type="InterPro" id="IPR001173">
    <property type="entry name" value="Glyco_trans_2-like"/>
</dbReference>
<protein>
    <submittedName>
        <fullName evidence="2">Glycosyltransferase family 2 protein</fullName>
    </submittedName>
</protein>
<gene>
    <name evidence="2" type="ORF">EFD62_10940</name>
</gene>